<reference evidence="1 2" key="1">
    <citation type="journal article" date="2023" name="ACS Omega">
        <title>Identification of the Neoaspergillic Acid Biosynthesis Gene Cluster by Establishing an In Vitro CRISPR-Ribonucleoprotein Genetic System in Aspergillus melleus.</title>
        <authorList>
            <person name="Yuan B."/>
            <person name="Grau M.F."/>
            <person name="Murata R.M."/>
            <person name="Torok T."/>
            <person name="Venkateswaran K."/>
            <person name="Stajich J.E."/>
            <person name="Wang C.C.C."/>
        </authorList>
    </citation>
    <scope>NUCLEOTIDE SEQUENCE [LARGE SCALE GENOMIC DNA]</scope>
    <source>
        <strain evidence="1 2">IMV 1140</strain>
    </source>
</reference>
<evidence type="ECO:0000313" key="2">
    <source>
        <dbReference type="Proteomes" id="UP001177260"/>
    </source>
</evidence>
<proteinExistence type="predicted"/>
<gene>
    <name evidence="1" type="ORF">N8T08_004031</name>
</gene>
<dbReference type="Proteomes" id="UP001177260">
    <property type="component" value="Unassembled WGS sequence"/>
</dbReference>
<sequence>MAFGHRLKQPATSQSDGVDTLELGHTANVQEAPRWRKCMIVFSSSWITMSACFSSTLFLSTVNELTQEFNVPPRTFEIANAAVLLAFGMSALVWGPVEKVAAFLSNSAAFIAVRIVSGFQGTYFHVAAQTIFAEYFPPTQRGTATGFFLAGVVLGSPLGPLVGAVIVTYKSWRVILWLQAAMVALGLFLSIIFIQHSHVAAQKPQKRRSMFEALCLFNPIHVIQWWRYPNILTTNIACGFLSFAQFSLLAVPRHVIERRFNLHTPILSGLFYLAPASGFVIGTIVGGRLSDMTVKRWIKKRNGQRLPEDRLRSGTVSFFLVIPAAYLGFGWGMKCDDCSRARLAVPIVTALFVGVGVFDAMTGLNTYCSEALPKARRDVISSKYLVQYTFSAVASGTATSLIDAVRLGPACTIDVAFVLISASLTAVVARWGSAMQSWLDGNKSQE</sequence>
<protein>
    <submittedName>
        <fullName evidence="1">Uncharacterized protein</fullName>
    </submittedName>
</protein>
<comment type="caution">
    <text evidence="1">The sequence shown here is derived from an EMBL/GenBank/DDBJ whole genome shotgun (WGS) entry which is preliminary data.</text>
</comment>
<organism evidence="1 2">
    <name type="scientific">Aspergillus melleus</name>
    <dbReference type="NCBI Taxonomy" id="138277"/>
    <lineage>
        <taxon>Eukaryota</taxon>
        <taxon>Fungi</taxon>
        <taxon>Dikarya</taxon>
        <taxon>Ascomycota</taxon>
        <taxon>Pezizomycotina</taxon>
        <taxon>Eurotiomycetes</taxon>
        <taxon>Eurotiomycetidae</taxon>
        <taxon>Eurotiales</taxon>
        <taxon>Aspergillaceae</taxon>
        <taxon>Aspergillus</taxon>
        <taxon>Aspergillus subgen. Circumdati</taxon>
    </lineage>
</organism>
<name>A0ACC3B6A7_9EURO</name>
<keyword evidence="2" id="KW-1185">Reference proteome</keyword>
<evidence type="ECO:0000313" key="1">
    <source>
        <dbReference type="EMBL" id="KAK1145790.1"/>
    </source>
</evidence>
<accession>A0ACC3B6A7</accession>
<dbReference type="EMBL" id="JAOPJF010000022">
    <property type="protein sequence ID" value="KAK1145790.1"/>
    <property type="molecule type" value="Genomic_DNA"/>
</dbReference>